<dbReference type="InterPro" id="IPR008271">
    <property type="entry name" value="Ser/Thr_kinase_AS"/>
</dbReference>
<dbReference type="FunFam" id="1.10.510.10:FF:001023">
    <property type="entry name" value="Os07g0541700 protein"/>
    <property type="match status" value="1"/>
</dbReference>
<evidence type="ECO:0000256" key="12">
    <source>
        <dbReference type="ARBA" id="ARBA00023180"/>
    </source>
</evidence>
<dbReference type="AlphaFoldDB" id="A0A2P6P3W1"/>
<keyword evidence="17" id="KW-1185">Reference proteome</keyword>
<dbReference type="GO" id="GO:0106310">
    <property type="term" value="F:protein serine kinase activity"/>
    <property type="evidence" value="ECO:0007669"/>
    <property type="project" value="RHEA"/>
</dbReference>
<evidence type="ECO:0000256" key="2">
    <source>
        <dbReference type="ARBA" id="ARBA00012513"/>
    </source>
</evidence>
<sequence>MERTLLMRLRAYYVNVVTLLGYCFEGRKKALVYEFVPNGSLEKFIYTDSNPLKTTPHLESERLFQISIGIAQGLEYLHRECNTRMLHFDIKLHNILLDENFFPKISDFGLSKLCTMKESIISMLDARGTKGI</sequence>
<evidence type="ECO:0000256" key="4">
    <source>
        <dbReference type="ARBA" id="ARBA00022679"/>
    </source>
</evidence>
<name>A0A2P6P3W1_ROSCH</name>
<dbReference type="PROSITE" id="PS50011">
    <property type="entry name" value="PROTEIN_KINASE_DOM"/>
    <property type="match status" value="1"/>
</dbReference>
<dbReference type="Proteomes" id="UP000238479">
    <property type="component" value="Chromosome 7"/>
</dbReference>
<dbReference type="EC" id="2.7.11.1" evidence="2"/>
<evidence type="ECO:0000256" key="14">
    <source>
        <dbReference type="ARBA" id="ARBA00048679"/>
    </source>
</evidence>
<evidence type="ECO:0000256" key="7">
    <source>
        <dbReference type="ARBA" id="ARBA00022741"/>
    </source>
</evidence>
<evidence type="ECO:0000256" key="3">
    <source>
        <dbReference type="ARBA" id="ARBA00022527"/>
    </source>
</evidence>
<keyword evidence="4" id="KW-0808">Transferase</keyword>
<keyword evidence="16" id="KW-0378">Hydrolase</keyword>
<dbReference type="EMBL" id="PDCK01000045">
    <property type="protein sequence ID" value="PRQ16602.1"/>
    <property type="molecule type" value="Genomic_DNA"/>
</dbReference>
<dbReference type="GO" id="GO:0016020">
    <property type="term" value="C:membrane"/>
    <property type="evidence" value="ECO:0007669"/>
    <property type="project" value="UniProtKB-SubCell"/>
</dbReference>
<dbReference type="GO" id="GO:0004674">
    <property type="term" value="F:protein serine/threonine kinase activity"/>
    <property type="evidence" value="ECO:0007669"/>
    <property type="project" value="UniProtKB-KW"/>
</dbReference>
<comment type="subcellular location">
    <subcellularLocation>
        <location evidence="1">Membrane</location>
        <topology evidence="1">Single-pass type I membrane protein</topology>
    </subcellularLocation>
</comment>
<evidence type="ECO:0000256" key="1">
    <source>
        <dbReference type="ARBA" id="ARBA00004479"/>
    </source>
</evidence>
<evidence type="ECO:0000256" key="11">
    <source>
        <dbReference type="ARBA" id="ARBA00023136"/>
    </source>
</evidence>
<keyword evidence="10" id="KW-1133">Transmembrane helix</keyword>
<comment type="caution">
    <text evidence="16">The sequence shown here is derived from an EMBL/GenBank/DDBJ whole genome shotgun (WGS) entry which is preliminary data.</text>
</comment>
<keyword evidence="9" id="KW-0067">ATP-binding</keyword>
<dbReference type="Pfam" id="PF07714">
    <property type="entry name" value="PK_Tyr_Ser-Thr"/>
    <property type="match status" value="1"/>
</dbReference>
<dbReference type="SUPFAM" id="SSF56112">
    <property type="entry name" value="Protein kinase-like (PK-like)"/>
    <property type="match status" value="1"/>
</dbReference>
<dbReference type="OMA" id="RECNTRM"/>
<evidence type="ECO:0000256" key="6">
    <source>
        <dbReference type="ARBA" id="ARBA00022729"/>
    </source>
</evidence>
<dbReference type="InterPro" id="IPR045874">
    <property type="entry name" value="LRK10/LRL21-25-like"/>
</dbReference>
<dbReference type="InterPro" id="IPR011009">
    <property type="entry name" value="Kinase-like_dom_sf"/>
</dbReference>
<keyword evidence="8 16" id="KW-0418">Kinase</keyword>
<gene>
    <name evidence="16" type="ORF">RchiOBHm_Chr7g0185981</name>
</gene>
<keyword evidence="7" id="KW-0547">Nucleotide-binding</keyword>
<accession>A0A2P6P3W1</accession>
<evidence type="ECO:0000256" key="9">
    <source>
        <dbReference type="ARBA" id="ARBA00022840"/>
    </source>
</evidence>
<comment type="catalytic activity">
    <reaction evidence="14">
        <text>L-seryl-[protein] + ATP = O-phospho-L-seryl-[protein] + ADP + H(+)</text>
        <dbReference type="Rhea" id="RHEA:17989"/>
        <dbReference type="Rhea" id="RHEA-COMP:9863"/>
        <dbReference type="Rhea" id="RHEA-COMP:11604"/>
        <dbReference type="ChEBI" id="CHEBI:15378"/>
        <dbReference type="ChEBI" id="CHEBI:29999"/>
        <dbReference type="ChEBI" id="CHEBI:30616"/>
        <dbReference type="ChEBI" id="CHEBI:83421"/>
        <dbReference type="ChEBI" id="CHEBI:456216"/>
        <dbReference type="EC" id="2.7.11.1"/>
    </reaction>
</comment>
<dbReference type="PANTHER" id="PTHR27009">
    <property type="entry name" value="RUST RESISTANCE KINASE LR10-RELATED"/>
    <property type="match status" value="1"/>
</dbReference>
<reference evidence="16 17" key="1">
    <citation type="journal article" date="2018" name="Nat. Genet.">
        <title>The Rosa genome provides new insights in the design of modern roses.</title>
        <authorList>
            <person name="Bendahmane M."/>
        </authorList>
    </citation>
    <scope>NUCLEOTIDE SEQUENCE [LARGE SCALE GENOMIC DNA]</scope>
    <source>
        <strain evidence="17">cv. Old Blush</strain>
    </source>
</reference>
<keyword evidence="5" id="KW-0812">Transmembrane</keyword>
<keyword evidence="11" id="KW-0472">Membrane</keyword>
<keyword evidence="6" id="KW-0732">Signal</keyword>
<dbReference type="GO" id="GO:0005524">
    <property type="term" value="F:ATP binding"/>
    <property type="evidence" value="ECO:0007669"/>
    <property type="project" value="UniProtKB-KW"/>
</dbReference>
<comment type="catalytic activity">
    <reaction evidence="13">
        <text>L-threonyl-[protein] + ATP = O-phospho-L-threonyl-[protein] + ADP + H(+)</text>
        <dbReference type="Rhea" id="RHEA:46608"/>
        <dbReference type="Rhea" id="RHEA-COMP:11060"/>
        <dbReference type="Rhea" id="RHEA-COMP:11605"/>
        <dbReference type="ChEBI" id="CHEBI:15378"/>
        <dbReference type="ChEBI" id="CHEBI:30013"/>
        <dbReference type="ChEBI" id="CHEBI:30616"/>
        <dbReference type="ChEBI" id="CHEBI:61977"/>
        <dbReference type="ChEBI" id="CHEBI:456216"/>
        <dbReference type="EC" id="2.7.11.1"/>
    </reaction>
</comment>
<evidence type="ECO:0000256" key="13">
    <source>
        <dbReference type="ARBA" id="ARBA00047899"/>
    </source>
</evidence>
<feature type="domain" description="Protein kinase" evidence="15">
    <location>
        <begin position="1"/>
        <end position="132"/>
    </location>
</feature>
<evidence type="ECO:0000259" key="15">
    <source>
        <dbReference type="PROSITE" id="PS50011"/>
    </source>
</evidence>
<dbReference type="Gramene" id="PRQ16602">
    <property type="protein sequence ID" value="PRQ16602"/>
    <property type="gene ID" value="RchiOBHm_Chr7g0185981"/>
</dbReference>
<dbReference type="GO" id="GO:0016787">
    <property type="term" value="F:hydrolase activity"/>
    <property type="evidence" value="ECO:0007669"/>
    <property type="project" value="UniProtKB-KW"/>
</dbReference>
<protein>
    <recommendedName>
        <fullName evidence="2">non-specific serine/threonine protein kinase</fullName>
        <ecNumber evidence="2">2.7.11.1</ecNumber>
    </recommendedName>
</protein>
<organism evidence="16 17">
    <name type="scientific">Rosa chinensis</name>
    <name type="common">China rose</name>
    <dbReference type="NCBI Taxonomy" id="74649"/>
    <lineage>
        <taxon>Eukaryota</taxon>
        <taxon>Viridiplantae</taxon>
        <taxon>Streptophyta</taxon>
        <taxon>Embryophyta</taxon>
        <taxon>Tracheophyta</taxon>
        <taxon>Spermatophyta</taxon>
        <taxon>Magnoliopsida</taxon>
        <taxon>eudicotyledons</taxon>
        <taxon>Gunneridae</taxon>
        <taxon>Pentapetalae</taxon>
        <taxon>rosids</taxon>
        <taxon>fabids</taxon>
        <taxon>Rosales</taxon>
        <taxon>Rosaceae</taxon>
        <taxon>Rosoideae</taxon>
        <taxon>Rosoideae incertae sedis</taxon>
        <taxon>Rosa</taxon>
    </lineage>
</organism>
<evidence type="ECO:0000256" key="5">
    <source>
        <dbReference type="ARBA" id="ARBA00022692"/>
    </source>
</evidence>
<dbReference type="Gene3D" id="1.10.510.10">
    <property type="entry name" value="Transferase(Phosphotransferase) domain 1"/>
    <property type="match status" value="1"/>
</dbReference>
<evidence type="ECO:0000256" key="10">
    <source>
        <dbReference type="ARBA" id="ARBA00022989"/>
    </source>
</evidence>
<evidence type="ECO:0000313" key="17">
    <source>
        <dbReference type="Proteomes" id="UP000238479"/>
    </source>
</evidence>
<dbReference type="InterPro" id="IPR001245">
    <property type="entry name" value="Ser-Thr/Tyr_kinase_cat_dom"/>
</dbReference>
<dbReference type="InterPro" id="IPR000719">
    <property type="entry name" value="Prot_kinase_dom"/>
</dbReference>
<evidence type="ECO:0000313" key="16">
    <source>
        <dbReference type="EMBL" id="PRQ16602.1"/>
    </source>
</evidence>
<dbReference type="PROSITE" id="PS00108">
    <property type="entry name" value="PROTEIN_KINASE_ST"/>
    <property type="match status" value="1"/>
</dbReference>
<evidence type="ECO:0000256" key="8">
    <source>
        <dbReference type="ARBA" id="ARBA00022777"/>
    </source>
</evidence>
<proteinExistence type="predicted"/>
<keyword evidence="12" id="KW-0325">Glycoprotein</keyword>
<keyword evidence="3" id="KW-0723">Serine/threonine-protein kinase</keyword>